<proteinExistence type="predicted"/>
<dbReference type="AlphaFoldDB" id="A0A015W1W0"/>
<dbReference type="Proteomes" id="UP000020773">
    <property type="component" value="Unassembled WGS sequence"/>
</dbReference>
<accession>A0A015W1W0</accession>
<reference evidence="1 2" key="1">
    <citation type="submission" date="2014-02" db="EMBL/GenBank/DDBJ databases">
        <authorList>
            <person name="Sears C."/>
            <person name="Carroll K."/>
            <person name="Sack B.R."/>
            <person name="Qadri F."/>
            <person name="Myers L.L."/>
            <person name="Chung G.-T."/>
            <person name="Escheverria P."/>
            <person name="Fraser C.M."/>
            <person name="Sadzewicz L."/>
            <person name="Shefchek K.A."/>
            <person name="Tallon L."/>
            <person name="Das S.P."/>
            <person name="Daugherty S."/>
            <person name="Mongodin E.F."/>
        </authorList>
    </citation>
    <scope>NUCLEOTIDE SEQUENCE [LARGE SCALE GENOMIC DNA]</scope>
    <source>
        <strain evidence="2">3998T(B)3</strain>
    </source>
</reference>
<gene>
    <name evidence="1" type="ORF">M125_1166</name>
</gene>
<evidence type="ECO:0000313" key="1">
    <source>
        <dbReference type="EMBL" id="EXY92158.1"/>
    </source>
</evidence>
<name>A0A015W1W0_BACFG</name>
<organism evidence="1 2">
    <name type="scientific">Bacteroides fragilis str. 3998T(B)3</name>
    <dbReference type="NCBI Taxonomy" id="1339316"/>
    <lineage>
        <taxon>Bacteria</taxon>
        <taxon>Pseudomonadati</taxon>
        <taxon>Bacteroidota</taxon>
        <taxon>Bacteroidia</taxon>
        <taxon>Bacteroidales</taxon>
        <taxon>Bacteroidaceae</taxon>
        <taxon>Bacteroides</taxon>
    </lineage>
</organism>
<dbReference type="EMBL" id="JGDB01000023">
    <property type="protein sequence ID" value="EXY92158.1"/>
    <property type="molecule type" value="Genomic_DNA"/>
</dbReference>
<protein>
    <submittedName>
        <fullName evidence="1">Uncharacterized protein</fullName>
    </submittedName>
</protein>
<comment type="caution">
    <text evidence="1">The sequence shown here is derived from an EMBL/GenBank/DDBJ whole genome shotgun (WGS) entry which is preliminary data.</text>
</comment>
<sequence>MKISIGIIVVLINTIYHHTRTSRIAEKLKTTTIHSVSTT</sequence>
<evidence type="ECO:0000313" key="2">
    <source>
        <dbReference type="Proteomes" id="UP000020773"/>
    </source>
</evidence>
<dbReference type="PATRIC" id="fig|1339316.3.peg.1131"/>